<feature type="region of interest" description="Disordered" evidence="1">
    <location>
        <begin position="252"/>
        <end position="296"/>
    </location>
</feature>
<evidence type="ECO:0000313" key="3">
    <source>
        <dbReference type="EMBL" id="KUN09697.1"/>
    </source>
</evidence>
<evidence type="ECO:0000256" key="1">
    <source>
        <dbReference type="SAM" id="MobiDB-lite"/>
    </source>
</evidence>
<keyword evidence="2" id="KW-0472">Membrane</keyword>
<keyword evidence="4" id="KW-1185">Reference proteome</keyword>
<name>A0A101PDS1_9ACTN</name>
<comment type="caution">
    <text evidence="3">The sequence shown here is derived from an EMBL/GenBank/DDBJ whole genome shotgun (WGS) entry which is preliminary data.</text>
</comment>
<protein>
    <submittedName>
        <fullName evidence="3">Uncharacterized protein</fullName>
    </submittedName>
</protein>
<feature type="compositionally biased region" description="Low complexity" evidence="1">
    <location>
        <begin position="254"/>
        <end position="265"/>
    </location>
</feature>
<proteinExistence type="predicted"/>
<feature type="transmembrane region" description="Helical" evidence="2">
    <location>
        <begin position="104"/>
        <end position="124"/>
    </location>
</feature>
<dbReference type="RefSeq" id="WP_067117316.1">
    <property type="nucleotide sequence ID" value="NZ_KQ948207.1"/>
</dbReference>
<dbReference type="EMBL" id="LMWN01000004">
    <property type="protein sequence ID" value="KUN09697.1"/>
    <property type="molecule type" value="Genomic_DNA"/>
</dbReference>
<feature type="transmembrane region" description="Helical" evidence="2">
    <location>
        <begin position="131"/>
        <end position="151"/>
    </location>
</feature>
<reference evidence="3 4" key="1">
    <citation type="submission" date="2015-10" db="EMBL/GenBank/DDBJ databases">
        <title>Draft genome sequence of Streptomyces yokosukanensis DSM 40224, type strain for the species Streptomyces yokosukanensis.</title>
        <authorList>
            <person name="Ruckert C."/>
            <person name="Winkler A."/>
            <person name="Kalinowski J."/>
            <person name="Kampfer P."/>
            <person name="Glaeser S."/>
        </authorList>
    </citation>
    <scope>NUCLEOTIDE SEQUENCE [LARGE SCALE GENOMIC DNA]</scope>
    <source>
        <strain evidence="3 4">DSM 40224</strain>
    </source>
</reference>
<gene>
    <name evidence="3" type="ORF">AQI95_03805</name>
</gene>
<evidence type="ECO:0000256" key="2">
    <source>
        <dbReference type="SAM" id="Phobius"/>
    </source>
</evidence>
<dbReference type="AlphaFoldDB" id="A0A101PDS1"/>
<evidence type="ECO:0000313" key="4">
    <source>
        <dbReference type="Proteomes" id="UP000053127"/>
    </source>
</evidence>
<sequence length="296" mass="31440">MTTEGRIPWCRSLPARLARFTGRTLWAEWHSIVVDPVRRLLRRGVFGLLLGFVAAFGVVFFHDIAQHPLGATWVERLGGVRADLPLWLSLLRTPVSLYVPALDLPVWAGITQLFLAFALAEVVLGRARTLAIAYATTVAGTLTARVMIAMGPGWWGLGLPPDCAHVLDTGPSAAVVGLFTYLAVVRRAPVVFTLTGGSMVWESIAVPNLAGREHLIAVGSAIVLGLLHGHRPRLQARLRSLLRIPERGYALAQPSTSPAPGTAGPPASPVPAPAGSVPPPPAAGRAQDAAMTSLER</sequence>
<accession>A0A101PDS1</accession>
<keyword evidence="2" id="KW-0812">Transmembrane</keyword>
<organism evidence="3 4">
    <name type="scientific">Streptomyces yokosukanensis</name>
    <dbReference type="NCBI Taxonomy" id="67386"/>
    <lineage>
        <taxon>Bacteria</taxon>
        <taxon>Bacillati</taxon>
        <taxon>Actinomycetota</taxon>
        <taxon>Actinomycetes</taxon>
        <taxon>Kitasatosporales</taxon>
        <taxon>Streptomycetaceae</taxon>
        <taxon>Streptomyces</taxon>
    </lineage>
</organism>
<feature type="transmembrane region" description="Helical" evidence="2">
    <location>
        <begin position="45"/>
        <end position="65"/>
    </location>
</feature>
<feature type="compositionally biased region" description="Pro residues" evidence="1">
    <location>
        <begin position="266"/>
        <end position="282"/>
    </location>
</feature>
<keyword evidence="2" id="KW-1133">Transmembrane helix</keyword>
<dbReference type="Proteomes" id="UP000053127">
    <property type="component" value="Unassembled WGS sequence"/>
</dbReference>